<keyword evidence="3" id="KW-1185">Reference proteome</keyword>
<feature type="region of interest" description="Disordered" evidence="1">
    <location>
        <begin position="433"/>
        <end position="453"/>
    </location>
</feature>
<name>A0A8S1J7T1_9CHLO</name>
<feature type="region of interest" description="Disordered" evidence="1">
    <location>
        <begin position="297"/>
        <end position="343"/>
    </location>
</feature>
<reference evidence="2" key="1">
    <citation type="submission" date="2020-12" db="EMBL/GenBank/DDBJ databases">
        <authorList>
            <person name="Iha C."/>
        </authorList>
    </citation>
    <scope>NUCLEOTIDE SEQUENCE</scope>
</reference>
<evidence type="ECO:0000313" key="3">
    <source>
        <dbReference type="Proteomes" id="UP000708148"/>
    </source>
</evidence>
<protein>
    <submittedName>
        <fullName evidence="2">Uncharacterized protein</fullName>
    </submittedName>
</protein>
<dbReference type="Proteomes" id="UP000708148">
    <property type="component" value="Unassembled WGS sequence"/>
</dbReference>
<accession>A0A8S1J7T1</accession>
<feature type="compositionally biased region" description="Polar residues" evidence="1">
    <location>
        <begin position="324"/>
        <end position="336"/>
    </location>
</feature>
<evidence type="ECO:0000313" key="2">
    <source>
        <dbReference type="EMBL" id="CAD7703239.1"/>
    </source>
</evidence>
<proteinExistence type="predicted"/>
<dbReference type="AlphaFoldDB" id="A0A8S1J7T1"/>
<feature type="region of interest" description="Disordered" evidence="1">
    <location>
        <begin position="57"/>
        <end position="89"/>
    </location>
</feature>
<gene>
    <name evidence="2" type="ORF">OSTQU699_LOCUS8596</name>
</gene>
<dbReference type="EMBL" id="CAJHUC010002128">
    <property type="protein sequence ID" value="CAD7703239.1"/>
    <property type="molecule type" value="Genomic_DNA"/>
</dbReference>
<evidence type="ECO:0000256" key="1">
    <source>
        <dbReference type="SAM" id="MobiDB-lite"/>
    </source>
</evidence>
<comment type="caution">
    <text evidence="2">The sequence shown here is derived from an EMBL/GenBank/DDBJ whole genome shotgun (WGS) entry which is preliminary data.</text>
</comment>
<organism evidence="2 3">
    <name type="scientific">Ostreobium quekettii</name>
    <dbReference type="NCBI Taxonomy" id="121088"/>
    <lineage>
        <taxon>Eukaryota</taxon>
        <taxon>Viridiplantae</taxon>
        <taxon>Chlorophyta</taxon>
        <taxon>core chlorophytes</taxon>
        <taxon>Ulvophyceae</taxon>
        <taxon>TCBD clade</taxon>
        <taxon>Bryopsidales</taxon>
        <taxon>Ostreobineae</taxon>
        <taxon>Ostreobiaceae</taxon>
        <taxon>Ostreobium</taxon>
    </lineage>
</organism>
<sequence length="670" mass="71482">MPALGNAPRHTQLRLAHVSSQGQCHSQGTSANDTIVETTNGRSHSTSLCKETVLGVRKSERRPRVLARSGRSEGNGGSEGKKVKKVRTRTPHQLHLSKLCQRRYRERQKQKLARVQAAVPVLQERCSRFEEARQQNAILKAAQSRLEAIVQNQHAFILALQGGSGQPGIQGQQASEANEVSSHGQTYIFDSSSQDAGNPNTSMGPASDLLPFPLEGTPICDNSLLLSNPPGPQPSASGADLEPSLLHRTAQATLPRRTPPPWALSLWGQPQGSSHPFEHHANAWGSAPNAYDSLLSPSLLGSPQHQGPPCELPVDSCSLPKLSPTMSDPGPSSTNPYALPDWDLGELEQPMGSSEDCVYGTQENLSSRGLPEPSSHGHDMVHDTDQDFLLSSLLKGPLVVPERLLCEATRPGHSAGESSGHVGTATPMGQPLKRGASMPSACGPTEASGEVGSLGSLTERLEEQVRAIHGVLAANAIVDGSSRASREVERELCDMVDCAIQVAVSIARLRAPKACASDGTFRPPALGDLGEVLVGKIRECAAMLHLTGSQKQDIGELKCRHVARLQQLYEERSMLNQQAKSVVRASGSRQLSAVSASVRPVWEQVKRNVKEERTEAAEALRCLAFGILRPLQAALLTAAAQSIDIMLVAACLEILSEDAAEGTDSGAART</sequence>